<feature type="region of interest" description="Disordered" evidence="1">
    <location>
        <begin position="68"/>
        <end position="94"/>
    </location>
</feature>
<evidence type="ECO:0000313" key="3">
    <source>
        <dbReference type="EMBL" id="CAB9502233.1"/>
    </source>
</evidence>
<organism evidence="3 4">
    <name type="scientific">Seminavis robusta</name>
    <dbReference type="NCBI Taxonomy" id="568900"/>
    <lineage>
        <taxon>Eukaryota</taxon>
        <taxon>Sar</taxon>
        <taxon>Stramenopiles</taxon>
        <taxon>Ochrophyta</taxon>
        <taxon>Bacillariophyta</taxon>
        <taxon>Bacillariophyceae</taxon>
        <taxon>Bacillariophycidae</taxon>
        <taxon>Naviculales</taxon>
        <taxon>Naviculaceae</taxon>
        <taxon>Seminavis</taxon>
    </lineage>
</organism>
<comment type="caution">
    <text evidence="3">The sequence shown here is derived from an EMBL/GenBank/DDBJ whole genome shotgun (WGS) entry which is preliminary data.</text>
</comment>
<evidence type="ECO:0000256" key="1">
    <source>
        <dbReference type="SAM" id="MobiDB-lite"/>
    </source>
</evidence>
<gene>
    <name evidence="3" type="ORF">SEMRO_131_G062200.1</name>
</gene>
<accession>A0A9N8DFW6</accession>
<evidence type="ECO:0000313" key="4">
    <source>
        <dbReference type="Proteomes" id="UP001153069"/>
    </source>
</evidence>
<proteinExistence type="predicted"/>
<keyword evidence="2" id="KW-1133">Transmembrane helix</keyword>
<protein>
    <submittedName>
        <fullName evidence="3">Uncharacterized protein</fullName>
    </submittedName>
</protein>
<evidence type="ECO:0000256" key="2">
    <source>
        <dbReference type="SAM" id="Phobius"/>
    </source>
</evidence>
<dbReference type="EMBL" id="CAICTM010000130">
    <property type="protein sequence ID" value="CAB9502233.1"/>
    <property type="molecule type" value="Genomic_DNA"/>
</dbReference>
<dbReference type="CDD" id="cd00761">
    <property type="entry name" value="Glyco_tranf_GTA_type"/>
    <property type="match status" value="1"/>
</dbReference>
<dbReference type="SUPFAM" id="SSF53448">
    <property type="entry name" value="Nucleotide-diphospho-sugar transferases"/>
    <property type="match status" value="1"/>
</dbReference>
<reference evidence="3" key="1">
    <citation type="submission" date="2020-06" db="EMBL/GenBank/DDBJ databases">
        <authorList>
            <consortium name="Plant Systems Biology data submission"/>
        </authorList>
    </citation>
    <scope>NUCLEOTIDE SEQUENCE</scope>
    <source>
        <strain evidence="3">D6</strain>
    </source>
</reference>
<dbReference type="OrthoDB" id="10657001at2759"/>
<dbReference type="InterPro" id="IPR029044">
    <property type="entry name" value="Nucleotide-diphossugar_trans"/>
</dbReference>
<dbReference type="Gene3D" id="3.90.550.10">
    <property type="entry name" value="Spore Coat Polysaccharide Biosynthesis Protein SpsA, Chain A"/>
    <property type="match status" value="1"/>
</dbReference>
<keyword evidence="2" id="KW-0472">Membrane</keyword>
<keyword evidence="4" id="KW-1185">Reference proteome</keyword>
<name>A0A9N8DFW6_9STRA</name>
<dbReference type="AlphaFoldDB" id="A0A9N8DFW6"/>
<keyword evidence="2" id="KW-0812">Transmembrane</keyword>
<dbReference type="Proteomes" id="UP001153069">
    <property type="component" value="Unassembled WGS sequence"/>
</dbReference>
<feature type="transmembrane region" description="Helical" evidence="2">
    <location>
        <begin position="12"/>
        <end position="34"/>
    </location>
</feature>
<sequence>MMFQPEQNASSCRWCLSAASKVSLLFFLVLLVSWENVMISHRLVRMASQSDHVAVQAEQGQSKVLRRLSAKKEHKQDPDDAPTEDPYSNPTVTTSPFMTFVIPSSLTRDTLARTLQSLQNQTNGDWEAVVGVDMIVLNKNAKTDNMGSSFRPQDWDQFVRDRFLNSLHYTTNTTDAILRDPRIRFVPIRTSSKDRGKKQNGAGQVRNLMIRQHVSLGSQWVAFVDDDDTLTPNYVQELKQQSSSSQAEPMDVLVFRMVILDNSTAIHSKKKRIIPKPHQHVLMKNDVGISFALRRSLFLTSLQQQELNVAHGNHSSLAFQADSAEDFMLLQSAWDAGYNIHVSSCIGYCVKGAPGQLQHATKFTREYYQSFLQNCSASKAVVSEELFVPEALPSSVVVVDYASGSTNRARRRATTVVTVAKKK</sequence>